<organism evidence="4 5">
    <name type="scientific">Leucobacter iarius</name>
    <dbReference type="NCBI Taxonomy" id="333963"/>
    <lineage>
        <taxon>Bacteria</taxon>
        <taxon>Bacillati</taxon>
        <taxon>Actinomycetota</taxon>
        <taxon>Actinomycetes</taxon>
        <taxon>Micrococcales</taxon>
        <taxon>Microbacteriaceae</taxon>
        <taxon>Leucobacter</taxon>
    </lineage>
</organism>
<proteinExistence type="predicted"/>
<dbReference type="PANTHER" id="PTHR46018">
    <property type="entry name" value="ZINC PHOSPHODIESTERASE ELAC PROTEIN 1"/>
    <property type="match status" value="1"/>
</dbReference>
<feature type="domain" description="Metallo-beta-lactamase" evidence="3">
    <location>
        <begin position="33"/>
        <end position="243"/>
    </location>
</feature>
<sequence>MRLVMLGTAGGPRPVPKRAAPAQAIVHRGEVHVIDCGNGVARQMAMAGIARSDLAATYITHHHADHMLDLGALPLIAWTDGREEVIDLYGPPGTTAMTHDFLSMAAPEIAARTATTGRRAFPEMLRNTDIHDARVVRERNGLRVSTALVDHPPFEVALGYRFDSDQGSVVFSGDTSYSPALIELARGADVLVHEAIFPEALAAQTEGANAGTLMDHLLGCHTTAADAGRVAAEAGVGTLVLSHLVPGGDVVSEEMWRDAAASTFDGRIVVARDLQEIPVGSGADRMMTTAKER</sequence>
<name>A0ABP4XZE2_9MICO</name>
<evidence type="ECO:0000256" key="2">
    <source>
        <dbReference type="ARBA" id="ARBA00022801"/>
    </source>
</evidence>
<dbReference type="Proteomes" id="UP001500851">
    <property type="component" value="Unassembled WGS sequence"/>
</dbReference>
<dbReference type="PANTHER" id="PTHR46018:SF2">
    <property type="entry name" value="ZINC PHOSPHODIESTERASE ELAC PROTEIN 1"/>
    <property type="match status" value="1"/>
</dbReference>
<evidence type="ECO:0000313" key="5">
    <source>
        <dbReference type="Proteomes" id="UP001500851"/>
    </source>
</evidence>
<reference evidence="5" key="1">
    <citation type="journal article" date="2019" name="Int. J. Syst. Evol. Microbiol.">
        <title>The Global Catalogue of Microorganisms (GCM) 10K type strain sequencing project: providing services to taxonomists for standard genome sequencing and annotation.</title>
        <authorList>
            <consortium name="The Broad Institute Genomics Platform"/>
            <consortium name="The Broad Institute Genome Sequencing Center for Infectious Disease"/>
            <person name="Wu L."/>
            <person name="Ma J."/>
        </authorList>
    </citation>
    <scope>NUCLEOTIDE SEQUENCE [LARGE SCALE GENOMIC DNA]</scope>
    <source>
        <strain evidence="5">JCM 14736</strain>
    </source>
</reference>
<gene>
    <name evidence="4" type="ORF">GCM10009768_27770</name>
</gene>
<dbReference type="Gene3D" id="3.60.15.10">
    <property type="entry name" value="Ribonuclease Z/Hydroxyacylglutathione hydrolase-like"/>
    <property type="match status" value="1"/>
</dbReference>
<accession>A0ABP4XZE2</accession>
<evidence type="ECO:0000256" key="1">
    <source>
        <dbReference type="ARBA" id="ARBA00022759"/>
    </source>
</evidence>
<dbReference type="Pfam" id="PF12706">
    <property type="entry name" value="Lactamase_B_2"/>
    <property type="match status" value="1"/>
</dbReference>
<dbReference type="CDD" id="cd07719">
    <property type="entry name" value="arylsulfatase_AtsA-like_MBL-fold"/>
    <property type="match status" value="1"/>
</dbReference>
<keyword evidence="2" id="KW-0378">Hydrolase</keyword>
<keyword evidence="1" id="KW-0255">Endonuclease</keyword>
<comment type="caution">
    <text evidence="4">The sequence shown here is derived from an EMBL/GenBank/DDBJ whole genome shotgun (WGS) entry which is preliminary data.</text>
</comment>
<dbReference type="InterPro" id="IPR001279">
    <property type="entry name" value="Metallo-B-lactamas"/>
</dbReference>
<dbReference type="SUPFAM" id="SSF56281">
    <property type="entry name" value="Metallo-hydrolase/oxidoreductase"/>
    <property type="match status" value="1"/>
</dbReference>
<dbReference type="InterPro" id="IPR044094">
    <property type="entry name" value="AtsA-like_MBL-fold"/>
</dbReference>
<evidence type="ECO:0000313" key="4">
    <source>
        <dbReference type="EMBL" id="GAA1797246.1"/>
    </source>
</evidence>
<dbReference type="RefSeq" id="WP_046456841.1">
    <property type="nucleotide sequence ID" value="NZ_BAAAOB010000004.1"/>
</dbReference>
<dbReference type="EMBL" id="BAAAOB010000004">
    <property type="protein sequence ID" value="GAA1797246.1"/>
    <property type="molecule type" value="Genomic_DNA"/>
</dbReference>
<dbReference type="InterPro" id="IPR036866">
    <property type="entry name" value="RibonucZ/Hydroxyglut_hydro"/>
</dbReference>
<keyword evidence="5" id="KW-1185">Reference proteome</keyword>
<evidence type="ECO:0000259" key="3">
    <source>
        <dbReference type="Pfam" id="PF12706"/>
    </source>
</evidence>
<protein>
    <submittedName>
        <fullName evidence="4">MBL fold metallo-hydrolase</fullName>
    </submittedName>
</protein>
<keyword evidence="1" id="KW-0540">Nuclease</keyword>